<dbReference type="EMBL" id="JBAHYK010000936">
    <property type="protein sequence ID" value="KAL0570435.1"/>
    <property type="molecule type" value="Genomic_DNA"/>
</dbReference>
<comment type="caution">
    <text evidence="2">The sequence shown here is derived from an EMBL/GenBank/DDBJ whole genome shotgun (WGS) entry which is preliminary data.</text>
</comment>
<dbReference type="PANTHER" id="PTHR36166:SF1">
    <property type="entry name" value="SRPBCC DOMAIN-CONTAINING PROTEIN"/>
    <property type="match status" value="1"/>
</dbReference>
<dbReference type="SUPFAM" id="SSF55961">
    <property type="entry name" value="Bet v1-like"/>
    <property type="match status" value="1"/>
</dbReference>
<sequence>MKRFQWTPASLLIFAVLATAQNPPSHLPPVSPGVFNASASILINAPIDQVWNTLLDFPSYPEWNPFVRSQVVTDAFGIPLADQTPREGLYLTITSQIPPIEGPVDASTPSNPLQTQIIRERVTHVNTPEQYQAAWKFAEAPDLLLSAERWSVLSEVVSGSETLTFYESREVYDGPLAELVKVTYGSGLQEGFDAQATALKARVEG</sequence>
<dbReference type="Pfam" id="PF10604">
    <property type="entry name" value="Polyketide_cyc2"/>
    <property type="match status" value="1"/>
</dbReference>
<dbReference type="InterPro" id="IPR019587">
    <property type="entry name" value="Polyketide_cyclase/dehydratase"/>
</dbReference>
<dbReference type="Proteomes" id="UP001465976">
    <property type="component" value="Unassembled WGS sequence"/>
</dbReference>
<accession>A0ABR3F5L7</accession>
<evidence type="ECO:0000313" key="3">
    <source>
        <dbReference type="Proteomes" id="UP001465976"/>
    </source>
</evidence>
<dbReference type="CDD" id="cd07822">
    <property type="entry name" value="SRPBCC_4"/>
    <property type="match status" value="1"/>
</dbReference>
<proteinExistence type="predicted"/>
<reference evidence="2 3" key="1">
    <citation type="submission" date="2024-02" db="EMBL/GenBank/DDBJ databases">
        <title>A draft genome for the cacao thread blight pathogen Marasmius crinis-equi.</title>
        <authorList>
            <person name="Cohen S.P."/>
            <person name="Baruah I.K."/>
            <person name="Amoako-Attah I."/>
            <person name="Bukari Y."/>
            <person name="Meinhardt L.W."/>
            <person name="Bailey B.A."/>
        </authorList>
    </citation>
    <scope>NUCLEOTIDE SEQUENCE [LARGE SCALE GENOMIC DNA]</scope>
    <source>
        <strain evidence="2 3">GH-76</strain>
    </source>
</reference>
<protein>
    <recommendedName>
        <fullName evidence="4">Coenzyme Q-binding protein COQ10 START domain-containing protein</fullName>
    </recommendedName>
</protein>
<keyword evidence="3" id="KW-1185">Reference proteome</keyword>
<evidence type="ECO:0000313" key="2">
    <source>
        <dbReference type="EMBL" id="KAL0570435.1"/>
    </source>
</evidence>
<gene>
    <name evidence="2" type="ORF">V5O48_011529</name>
</gene>
<dbReference type="Gene3D" id="3.30.530.20">
    <property type="match status" value="1"/>
</dbReference>
<dbReference type="InterPro" id="IPR023393">
    <property type="entry name" value="START-like_dom_sf"/>
</dbReference>
<feature type="signal peptide" evidence="1">
    <location>
        <begin position="1"/>
        <end position="20"/>
    </location>
</feature>
<dbReference type="PANTHER" id="PTHR36166">
    <property type="entry name" value="CHROMOSOME 9, WHOLE GENOME SHOTGUN SEQUENCE"/>
    <property type="match status" value="1"/>
</dbReference>
<name>A0ABR3F5L7_9AGAR</name>
<feature type="chain" id="PRO_5047286828" description="Coenzyme Q-binding protein COQ10 START domain-containing protein" evidence="1">
    <location>
        <begin position="21"/>
        <end position="205"/>
    </location>
</feature>
<evidence type="ECO:0008006" key="4">
    <source>
        <dbReference type="Google" id="ProtNLM"/>
    </source>
</evidence>
<organism evidence="2 3">
    <name type="scientific">Marasmius crinis-equi</name>
    <dbReference type="NCBI Taxonomy" id="585013"/>
    <lineage>
        <taxon>Eukaryota</taxon>
        <taxon>Fungi</taxon>
        <taxon>Dikarya</taxon>
        <taxon>Basidiomycota</taxon>
        <taxon>Agaricomycotina</taxon>
        <taxon>Agaricomycetes</taxon>
        <taxon>Agaricomycetidae</taxon>
        <taxon>Agaricales</taxon>
        <taxon>Marasmiineae</taxon>
        <taxon>Marasmiaceae</taxon>
        <taxon>Marasmius</taxon>
    </lineage>
</organism>
<evidence type="ECO:0000256" key="1">
    <source>
        <dbReference type="SAM" id="SignalP"/>
    </source>
</evidence>
<keyword evidence="1" id="KW-0732">Signal</keyword>